<feature type="transmembrane region" description="Helical" evidence="8">
    <location>
        <begin position="67"/>
        <end position="92"/>
    </location>
</feature>
<dbReference type="Proteomes" id="UP000294914">
    <property type="component" value="Unassembled WGS sequence"/>
</dbReference>
<feature type="transmembrane region" description="Helical" evidence="8">
    <location>
        <begin position="239"/>
        <end position="265"/>
    </location>
</feature>
<protein>
    <submittedName>
        <fullName evidence="9">Putative permease</fullName>
    </submittedName>
</protein>
<dbReference type="RefSeq" id="WP_134082657.1">
    <property type="nucleotide sequence ID" value="NZ_SOQX01000003.1"/>
</dbReference>
<dbReference type="EMBL" id="SOQX01000003">
    <property type="protein sequence ID" value="TDY01541.1"/>
    <property type="molecule type" value="Genomic_DNA"/>
</dbReference>
<evidence type="ECO:0000256" key="7">
    <source>
        <dbReference type="ARBA" id="ARBA00023136"/>
    </source>
</evidence>
<proteinExistence type="inferred from homology"/>
<keyword evidence="5 8" id="KW-0812">Transmembrane</keyword>
<feature type="transmembrane region" description="Helical" evidence="8">
    <location>
        <begin position="306"/>
        <end position="331"/>
    </location>
</feature>
<keyword evidence="4" id="KW-1003">Cell membrane</keyword>
<dbReference type="Pfam" id="PF01594">
    <property type="entry name" value="AI-2E_transport"/>
    <property type="match status" value="1"/>
</dbReference>
<feature type="transmembrane region" description="Helical" evidence="8">
    <location>
        <begin position="277"/>
        <end position="300"/>
    </location>
</feature>
<reference evidence="9 10" key="1">
    <citation type="submission" date="2019-03" db="EMBL/GenBank/DDBJ databases">
        <title>Genomic Encyclopedia of Type Strains, Phase IV (KMG-IV): sequencing the most valuable type-strain genomes for metagenomic binning, comparative biology and taxonomic classification.</title>
        <authorList>
            <person name="Goeker M."/>
        </authorList>
    </citation>
    <scope>NUCLEOTIDE SEQUENCE [LARGE SCALE GENOMIC DNA]</scope>
    <source>
        <strain evidence="9 10">DSM 16326</strain>
    </source>
</reference>
<evidence type="ECO:0000256" key="8">
    <source>
        <dbReference type="SAM" id="Phobius"/>
    </source>
</evidence>
<evidence type="ECO:0000256" key="1">
    <source>
        <dbReference type="ARBA" id="ARBA00004651"/>
    </source>
</evidence>
<comment type="caution">
    <text evidence="9">The sequence shown here is derived from an EMBL/GenBank/DDBJ whole genome shotgun (WGS) entry which is preliminary data.</text>
</comment>
<dbReference type="PANTHER" id="PTHR21716">
    <property type="entry name" value="TRANSMEMBRANE PROTEIN"/>
    <property type="match status" value="1"/>
</dbReference>
<evidence type="ECO:0000313" key="10">
    <source>
        <dbReference type="Proteomes" id="UP000294914"/>
    </source>
</evidence>
<name>A0A4R8IL78_9GAMM</name>
<evidence type="ECO:0000256" key="3">
    <source>
        <dbReference type="ARBA" id="ARBA00022448"/>
    </source>
</evidence>
<keyword evidence="7 8" id="KW-0472">Membrane</keyword>
<comment type="subcellular location">
    <subcellularLocation>
        <location evidence="1">Cell membrane</location>
        <topology evidence="1">Multi-pass membrane protein</topology>
    </subcellularLocation>
</comment>
<gene>
    <name evidence="9" type="ORF">EDC23_1430</name>
</gene>
<feature type="transmembrane region" description="Helical" evidence="8">
    <location>
        <begin position="20"/>
        <end position="52"/>
    </location>
</feature>
<evidence type="ECO:0000256" key="6">
    <source>
        <dbReference type="ARBA" id="ARBA00022989"/>
    </source>
</evidence>
<evidence type="ECO:0000256" key="5">
    <source>
        <dbReference type="ARBA" id="ARBA00022692"/>
    </source>
</evidence>
<sequence length="366" mass="41164">MLELLKSWYNRYFSDPQAVLLAFILIIGFAVVLIFGNMLTPVLAALVIAYLLEGIVQKLQEYGTPRLWAVILVFTVFLIFLFFLFLGVAPVVTSQLQELFQELPRHFYRLQQSLLQLPEHYAFISEEQVTDLTQLLNREVASLGQKIVSLSLASLTNLVVLMVYVVLVPLMVFFFLKDKKPIVAWATGFLPSERALANQVWQEMDQQLGNYVRGKFWEILLVGITTYITFELLGLKYSILLSALVGISVVVPYIGATVVTIPVALVAYMQWGLGPDFAWVVVAYAIIQALDGNVLVPLLFSEVVNLHPIAIIVSVLVFGGLWGFWGVFFAIPLATLVKASLSAWPRASERIHQKEEQREQQAQAQQ</sequence>
<dbReference type="GO" id="GO:0005886">
    <property type="term" value="C:plasma membrane"/>
    <property type="evidence" value="ECO:0007669"/>
    <property type="project" value="UniProtKB-SubCell"/>
</dbReference>
<dbReference type="GO" id="GO:0055085">
    <property type="term" value="P:transmembrane transport"/>
    <property type="evidence" value="ECO:0007669"/>
    <property type="project" value="TreeGrafter"/>
</dbReference>
<keyword evidence="6 8" id="KW-1133">Transmembrane helix</keyword>
<dbReference type="OrthoDB" id="5562213at2"/>
<evidence type="ECO:0000256" key="2">
    <source>
        <dbReference type="ARBA" id="ARBA00009773"/>
    </source>
</evidence>
<keyword evidence="3" id="KW-0813">Transport</keyword>
<evidence type="ECO:0000256" key="4">
    <source>
        <dbReference type="ARBA" id="ARBA00022475"/>
    </source>
</evidence>
<accession>A0A4R8IL78</accession>
<comment type="similarity">
    <text evidence="2">Belongs to the autoinducer-2 exporter (AI-2E) (TC 2.A.86) family.</text>
</comment>
<organism evidence="9 10">
    <name type="scientific">Thiohalophilus thiocyanatoxydans</name>
    <dbReference type="NCBI Taxonomy" id="381308"/>
    <lineage>
        <taxon>Bacteria</taxon>
        <taxon>Pseudomonadati</taxon>
        <taxon>Pseudomonadota</taxon>
        <taxon>Gammaproteobacteria</taxon>
        <taxon>Thiohalomonadales</taxon>
        <taxon>Thiohalophilaceae</taxon>
        <taxon>Thiohalophilus</taxon>
    </lineage>
</organism>
<evidence type="ECO:0000313" key="9">
    <source>
        <dbReference type="EMBL" id="TDY01541.1"/>
    </source>
</evidence>
<dbReference type="AlphaFoldDB" id="A0A4R8IL78"/>
<feature type="transmembrane region" description="Helical" evidence="8">
    <location>
        <begin position="216"/>
        <end position="233"/>
    </location>
</feature>
<dbReference type="InterPro" id="IPR002549">
    <property type="entry name" value="AI-2E-like"/>
</dbReference>
<dbReference type="PANTHER" id="PTHR21716:SF53">
    <property type="entry name" value="PERMEASE PERM-RELATED"/>
    <property type="match status" value="1"/>
</dbReference>
<keyword evidence="10" id="KW-1185">Reference proteome</keyword>
<feature type="transmembrane region" description="Helical" evidence="8">
    <location>
        <begin position="158"/>
        <end position="176"/>
    </location>
</feature>